<gene>
    <name evidence="3" type="ORF">EOW66_01005</name>
</gene>
<proteinExistence type="predicted"/>
<evidence type="ECO:0000259" key="2">
    <source>
        <dbReference type="Pfam" id="PF06956"/>
    </source>
</evidence>
<feature type="region of interest" description="Disordered" evidence="1">
    <location>
        <begin position="41"/>
        <end position="61"/>
    </location>
</feature>
<dbReference type="InterPro" id="IPR009715">
    <property type="entry name" value="RtcR"/>
</dbReference>
<dbReference type="AlphaFoldDB" id="A0A443LZQ2"/>
<dbReference type="Pfam" id="PF06956">
    <property type="entry name" value="RtcR"/>
    <property type="match status" value="1"/>
</dbReference>
<feature type="compositionally biased region" description="Basic and acidic residues" evidence="1">
    <location>
        <begin position="49"/>
        <end position="61"/>
    </location>
</feature>
<dbReference type="Proteomes" id="UP000288071">
    <property type="component" value="Unassembled WGS sequence"/>
</dbReference>
<evidence type="ECO:0000313" key="3">
    <source>
        <dbReference type="EMBL" id="RWR54678.1"/>
    </source>
</evidence>
<name>A0A443LZQ2_9RHOB</name>
<reference evidence="4" key="2">
    <citation type="submission" date="2019-01" db="EMBL/GenBank/DDBJ databases">
        <title>Sinorhodobacter populi sp. nov. isolated from the symptomatic bark tissue of Populus euramericana canker.</title>
        <authorList>
            <person name="Li Y."/>
        </authorList>
    </citation>
    <scope>NUCLEOTIDE SEQUENCE [LARGE SCALE GENOMIC DNA]</scope>
    <source>
        <strain evidence="4">CGMCC 1.12963</strain>
    </source>
</reference>
<evidence type="ECO:0000256" key="1">
    <source>
        <dbReference type="SAM" id="MobiDB-lite"/>
    </source>
</evidence>
<reference evidence="3 4" key="1">
    <citation type="submission" date="2019-01" db="EMBL/GenBank/DDBJ databases">
        <title>Sinorhodobacter populi sp. nov. isolated from the symptomatic bark tissue of Populus euramericana canker.</title>
        <authorList>
            <person name="Xu G."/>
        </authorList>
    </citation>
    <scope>NUCLEOTIDE SEQUENCE [LARGE SCALE GENOMIC DNA]</scope>
    <source>
        <strain evidence="3 4">CGMCC 1.12963</strain>
    </source>
</reference>
<sequence>MPACPSYGPARRTWIFVHLTTGTHVAQICWFQLTESRHVPTRLAQTGPPRDDTDGAGKRDITDLDLSRRNALQQRVDLASRDDSNLQKGGIETRSPADDAGTDRIERIERMAGASDAPILLLGESGTGADQIAPFDRVQLAEVRRTCRGSTRLSDAGRHLLAVSRGHRTSTNDADRLRKYTQRFGLDRATVTS</sequence>
<protein>
    <recommendedName>
        <fullName evidence="2">Regulator of RNA terminal phosphate cyclase domain-containing protein</fullName>
    </recommendedName>
</protein>
<comment type="caution">
    <text evidence="3">The sequence shown here is derived from an EMBL/GenBank/DDBJ whole genome shotgun (WGS) entry which is preliminary data.</text>
</comment>
<feature type="domain" description="Regulator of RNA terminal phosphate cyclase" evidence="2">
    <location>
        <begin position="16"/>
        <end position="90"/>
    </location>
</feature>
<keyword evidence="4" id="KW-1185">Reference proteome</keyword>
<feature type="region of interest" description="Disordered" evidence="1">
    <location>
        <begin position="76"/>
        <end position="102"/>
    </location>
</feature>
<dbReference type="EMBL" id="SAVA01000001">
    <property type="protein sequence ID" value="RWR54678.1"/>
    <property type="molecule type" value="Genomic_DNA"/>
</dbReference>
<evidence type="ECO:0000313" key="4">
    <source>
        <dbReference type="Proteomes" id="UP000288071"/>
    </source>
</evidence>
<organism evidence="3 4">
    <name type="scientific">Paenirhodobacter huangdaonensis</name>
    <dbReference type="NCBI Taxonomy" id="2501515"/>
    <lineage>
        <taxon>Bacteria</taxon>
        <taxon>Pseudomonadati</taxon>
        <taxon>Pseudomonadota</taxon>
        <taxon>Alphaproteobacteria</taxon>
        <taxon>Rhodobacterales</taxon>
        <taxon>Rhodobacter group</taxon>
        <taxon>Paenirhodobacter</taxon>
    </lineage>
</organism>
<accession>A0A443LZQ2</accession>